<dbReference type="Pfam" id="PF02588">
    <property type="entry name" value="YitT_membrane"/>
    <property type="match status" value="1"/>
</dbReference>
<keyword evidence="3 6" id="KW-0812">Transmembrane</keyword>
<accession>A0ABS6F2T5</accession>
<keyword evidence="4 6" id="KW-1133">Transmembrane helix</keyword>
<evidence type="ECO:0000256" key="4">
    <source>
        <dbReference type="ARBA" id="ARBA00022989"/>
    </source>
</evidence>
<evidence type="ECO:0000256" key="1">
    <source>
        <dbReference type="ARBA" id="ARBA00004651"/>
    </source>
</evidence>
<dbReference type="CDD" id="cd16380">
    <property type="entry name" value="YitT_C"/>
    <property type="match status" value="1"/>
</dbReference>
<feature type="transmembrane region" description="Helical" evidence="6">
    <location>
        <begin position="7"/>
        <end position="27"/>
    </location>
</feature>
<evidence type="ECO:0000259" key="7">
    <source>
        <dbReference type="Pfam" id="PF10035"/>
    </source>
</evidence>
<dbReference type="PIRSF" id="PIRSF006483">
    <property type="entry name" value="Membrane_protein_YitT"/>
    <property type="match status" value="1"/>
</dbReference>
<keyword evidence="9" id="KW-1185">Reference proteome</keyword>
<keyword evidence="2" id="KW-1003">Cell membrane</keyword>
<reference evidence="8 9" key="1">
    <citation type="submission" date="2021-06" db="EMBL/GenBank/DDBJ databases">
        <authorList>
            <person name="Sun Q."/>
            <person name="Li D."/>
        </authorList>
    </citation>
    <scope>NUCLEOTIDE SEQUENCE [LARGE SCALE GENOMIC DNA]</scope>
    <source>
        <strain evidence="8 9">MSJ-4</strain>
    </source>
</reference>
<dbReference type="InterPro" id="IPR019264">
    <property type="entry name" value="DUF2179"/>
</dbReference>
<proteinExistence type="predicted"/>
<name>A0ABS6F2T5_9CLOT</name>
<evidence type="ECO:0000256" key="5">
    <source>
        <dbReference type="ARBA" id="ARBA00023136"/>
    </source>
</evidence>
<dbReference type="PANTHER" id="PTHR33545:SF9">
    <property type="entry name" value="UPF0750 MEMBRANE PROTEIN YITE"/>
    <property type="match status" value="1"/>
</dbReference>
<dbReference type="EMBL" id="JAHLQL010000004">
    <property type="protein sequence ID" value="MBU5592578.1"/>
    <property type="molecule type" value="Genomic_DNA"/>
</dbReference>
<organism evidence="8 9">
    <name type="scientific">Clostridium simiarum</name>
    <dbReference type="NCBI Taxonomy" id="2841506"/>
    <lineage>
        <taxon>Bacteria</taxon>
        <taxon>Bacillati</taxon>
        <taxon>Bacillota</taxon>
        <taxon>Clostridia</taxon>
        <taxon>Eubacteriales</taxon>
        <taxon>Clostridiaceae</taxon>
        <taxon>Clostridium</taxon>
    </lineage>
</organism>
<evidence type="ECO:0000256" key="2">
    <source>
        <dbReference type="ARBA" id="ARBA00022475"/>
    </source>
</evidence>
<evidence type="ECO:0000256" key="6">
    <source>
        <dbReference type="SAM" id="Phobius"/>
    </source>
</evidence>
<evidence type="ECO:0000313" key="9">
    <source>
        <dbReference type="Proteomes" id="UP000736583"/>
    </source>
</evidence>
<evidence type="ECO:0000256" key="3">
    <source>
        <dbReference type="ARBA" id="ARBA00022692"/>
    </source>
</evidence>
<sequence>MNKTFKEYGLITIGVLMIAFSAQYFTIPNQIAGGGVTGLSIVAHHYLPNISTELFSFIFNFILFIVGFIFIGRNFGIKTIYAAFGLSSSLWMVKNFLHPVAATKDLALVVVFASVITGTGLAIVFNQSASTGGTDIIAKIFNKYFHLDIGKAMFSADLIVTIISGITFGWEKGMYALVFVLLNGLIIDRVVEGFNLSKQVIIVSEKRDIISKYIMEELNRGCTTFDGKGAYSKDNVYLLYSIMGRKEFIKLKIYIREVDPRAFITVNEVHEVLGQGFANIE</sequence>
<evidence type="ECO:0000313" key="8">
    <source>
        <dbReference type="EMBL" id="MBU5592578.1"/>
    </source>
</evidence>
<feature type="domain" description="DUF2179" evidence="7">
    <location>
        <begin position="220"/>
        <end position="274"/>
    </location>
</feature>
<protein>
    <submittedName>
        <fullName evidence="8">YitT family protein</fullName>
    </submittedName>
</protein>
<dbReference type="InterPro" id="IPR051461">
    <property type="entry name" value="UPF0750_membrane"/>
</dbReference>
<feature type="transmembrane region" description="Helical" evidence="6">
    <location>
        <begin position="106"/>
        <end position="125"/>
    </location>
</feature>
<dbReference type="InterPro" id="IPR003740">
    <property type="entry name" value="YitT"/>
</dbReference>
<comment type="caution">
    <text evidence="8">The sequence shown here is derived from an EMBL/GenBank/DDBJ whole genome shotgun (WGS) entry which is preliminary data.</text>
</comment>
<dbReference type="PANTHER" id="PTHR33545">
    <property type="entry name" value="UPF0750 MEMBRANE PROTEIN YITT-RELATED"/>
    <property type="match status" value="1"/>
</dbReference>
<dbReference type="Proteomes" id="UP000736583">
    <property type="component" value="Unassembled WGS sequence"/>
</dbReference>
<dbReference type="Pfam" id="PF10035">
    <property type="entry name" value="DUF2179"/>
    <property type="match status" value="1"/>
</dbReference>
<keyword evidence="5 6" id="KW-0472">Membrane</keyword>
<comment type="subcellular location">
    <subcellularLocation>
        <location evidence="1">Cell membrane</location>
        <topology evidence="1">Multi-pass membrane protein</topology>
    </subcellularLocation>
</comment>
<feature type="transmembrane region" description="Helical" evidence="6">
    <location>
        <begin position="54"/>
        <end position="72"/>
    </location>
</feature>
<gene>
    <name evidence="8" type="ORF">KQI89_12505</name>
</gene>
<dbReference type="RefSeq" id="WP_216457342.1">
    <property type="nucleotide sequence ID" value="NZ_JAHLQL010000004.1"/>
</dbReference>